<dbReference type="GO" id="GO:0106274">
    <property type="term" value="F:NAD+-protein-arginine ADP-ribosyltransferase activity"/>
    <property type="evidence" value="ECO:0007669"/>
    <property type="project" value="UniProtKB-EC"/>
</dbReference>
<evidence type="ECO:0000313" key="8">
    <source>
        <dbReference type="Ensembl" id="ENSSAUP00010014924.1"/>
    </source>
</evidence>
<dbReference type="GO" id="GO:0016779">
    <property type="term" value="F:nucleotidyltransferase activity"/>
    <property type="evidence" value="ECO:0007669"/>
    <property type="project" value="UniProtKB-KW"/>
</dbReference>
<reference evidence="8" key="2">
    <citation type="submission" date="2025-08" db="UniProtKB">
        <authorList>
            <consortium name="Ensembl"/>
        </authorList>
    </citation>
    <scope>IDENTIFICATION</scope>
</reference>
<keyword evidence="5 7" id="KW-0521">NADP</keyword>
<evidence type="ECO:0000256" key="7">
    <source>
        <dbReference type="RuleBase" id="RU361228"/>
    </source>
</evidence>
<reference evidence="8" key="3">
    <citation type="submission" date="2025-09" db="UniProtKB">
        <authorList>
            <consortium name="Ensembl"/>
        </authorList>
    </citation>
    <scope>IDENTIFICATION</scope>
</reference>
<evidence type="ECO:0000256" key="2">
    <source>
        <dbReference type="ARBA" id="ARBA00022676"/>
    </source>
</evidence>
<keyword evidence="7" id="KW-0520">NAD</keyword>
<dbReference type="OMA" id="FETFQVV"/>
<evidence type="ECO:0000256" key="3">
    <source>
        <dbReference type="ARBA" id="ARBA00022679"/>
    </source>
</evidence>
<dbReference type="GeneTree" id="ENSGT01030000234601"/>
<sequence>MAENAVDDMYFGCNATMAKMVENTFFKKENIGSFANFWRRAESCTKKNVKYMENGDEGLTKDHLQAICVYTSGYKNFYETFNDAVRTRRNKYASSFPFHSLHFWLTSAAQILSNDGNCLTTYRRSKAVFEGQDKQMIRFGSFTSSSKRKDLTQFGSKSCFEIRTCSGAYLKNYPTLNNTEEEVLIPPYEVFQITKIANNGLHDCEVVYVLESKGIRSNLNCNMIKKKKKDQWLFSWLRKVKSNFGIYIHYLVSVR</sequence>
<dbReference type="AlphaFoldDB" id="A0A671UM20"/>
<dbReference type="GO" id="GO:0003950">
    <property type="term" value="F:NAD+ poly-ADP-ribosyltransferase activity"/>
    <property type="evidence" value="ECO:0007669"/>
    <property type="project" value="TreeGrafter"/>
</dbReference>
<keyword evidence="2 7" id="KW-0328">Glycosyltransferase</keyword>
<keyword evidence="3 7" id="KW-0808">Transferase</keyword>
<dbReference type="SUPFAM" id="SSF56399">
    <property type="entry name" value="ADP-ribosylation"/>
    <property type="match status" value="1"/>
</dbReference>
<keyword evidence="9" id="KW-1185">Reference proteome</keyword>
<dbReference type="InterPro" id="IPR000768">
    <property type="entry name" value="ART"/>
</dbReference>
<dbReference type="Proteomes" id="UP000472265">
    <property type="component" value="Chromosome 1"/>
</dbReference>
<accession>A0A671UM20</accession>
<dbReference type="PRINTS" id="PR00970">
    <property type="entry name" value="RIBTRNSFRASE"/>
</dbReference>
<evidence type="ECO:0000256" key="1">
    <source>
        <dbReference type="ARBA" id="ARBA00009558"/>
    </source>
</evidence>
<organism evidence="8 9">
    <name type="scientific">Sparus aurata</name>
    <name type="common">Gilthead sea bream</name>
    <dbReference type="NCBI Taxonomy" id="8175"/>
    <lineage>
        <taxon>Eukaryota</taxon>
        <taxon>Metazoa</taxon>
        <taxon>Chordata</taxon>
        <taxon>Craniata</taxon>
        <taxon>Vertebrata</taxon>
        <taxon>Euteleostomi</taxon>
        <taxon>Actinopterygii</taxon>
        <taxon>Neopterygii</taxon>
        <taxon>Teleostei</taxon>
        <taxon>Neoteleostei</taxon>
        <taxon>Acanthomorphata</taxon>
        <taxon>Eupercaria</taxon>
        <taxon>Spariformes</taxon>
        <taxon>Sparidae</taxon>
        <taxon>Sparus</taxon>
    </lineage>
</organism>
<dbReference type="InParanoid" id="A0A671UM20"/>
<evidence type="ECO:0000256" key="5">
    <source>
        <dbReference type="ARBA" id="ARBA00022857"/>
    </source>
</evidence>
<dbReference type="Ensembl" id="ENSSAUT00010015835.1">
    <property type="protein sequence ID" value="ENSSAUP00010014924.1"/>
    <property type="gene ID" value="ENSSAUG00010006961.1"/>
</dbReference>
<dbReference type="InterPro" id="IPR050999">
    <property type="entry name" value="ADP-ribosyltransferase_ARG"/>
</dbReference>
<name>A0A671UM20_SPAAU</name>
<dbReference type="PANTHER" id="PTHR10339">
    <property type="entry name" value="ADP-RIBOSYLTRANSFERASE"/>
    <property type="match status" value="1"/>
</dbReference>
<evidence type="ECO:0000256" key="4">
    <source>
        <dbReference type="ARBA" id="ARBA00022695"/>
    </source>
</evidence>
<evidence type="ECO:0000256" key="6">
    <source>
        <dbReference type="ARBA" id="ARBA00047597"/>
    </source>
</evidence>
<dbReference type="PROSITE" id="PS51996">
    <property type="entry name" value="TR_MART"/>
    <property type="match status" value="1"/>
</dbReference>
<protein>
    <recommendedName>
        <fullName evidence="7">NAD(P)(+)--arginine ADP-ribosyltransferase</fullName>
        <ecNumber evidence="7">2.4.2.31</ecNumber>
    </recommendedName>
    <alternativeName>
        <fullName evidence="7">Mono(ADP-ribosyl)transferase</fullName>
    </alternativeName>
</protein>
<dbReference type="FunFam" id="3.90.176.10:FF:000003">
    <property type="entry name" value="NAD(P)(+)--arginine ADP-ribosyltransferase"/>
    <property type="match status" value="1"/>
</dbReference>
<keyword evidence="4" id="KW-0548">Nucleotidyltransferase</keyword>
<dbReference type="EC" id="2.4.2.31" evidence="7"/>
<reference evidence="8" key="1">
    <citation type="submission" date="2021-04" db="EMBL/GenBank/DDBJ databases">
        <authorList>
            <consortium name="Wellcome Sanger Institute Data Sharing"/>
        </authorList>
    </citation>
    <scope>NUCLEOTIDE SEQUENCE [LARGE SCALE GENOMIC DNA]</scope>
</reference>
<dbReference type="PANTHER" id="PTHR10339:SF29">
    <property type="entry name" value="NAD(P)(+)--ARGININE ADP-RIBOSYLTRANSFERASE"/>
    <property type="match status" value="1"/>
</dbReference>
<comment type="catalytic activity">
    <reaction evidence="6 7">
        <text>L-arginyl-[protein] + NAD(+) = N(omega)-(ADP-D-ribosyl)-L-arginyl-[protein] + nicotinamide + H(+)</text>
        <dbReference type="Rhea" id="RHEA:19149"/>
        <dbReference type="Rhea" id="RHEA-COMP:10532"/>
        <dbReference type="Rhea" id="RHEA-COMP:15087"/>
        <dbReference type="ChEBI" id="CHEBI:15378"/>
        <dbReference type="ChEBI" id="CHEBI:17154"/>
        <dbReference type="ChEBI" id="CHEBI:29965"/>
        <dbReference type="ChEBI" id="CHEBI:57540"/>
        <dbReference type="ChEBI" id="CHEBI:142554"/>
        <dbReference type="EC" id="2.4.2.31"/>
    </reaction>
</comment>
<comment type="similarity">
    <text evidence="1 7">Belongs to the Arg-specific ADP-ribosyltransferase family.</text>
</comment>
<evidence type="ECO:0000313" key="9">
    <source>
        <dbReference type="Proteomes" id="UP000472265"/>
    </source>
</evidence>
<proteinExistence type="inferred from homology"/>
<dbReference type="Gene3D" id="3.90.176.10">
    <property type="entry name" value="Toxin ADP-ribosyltransferase, Chain A, domain 1"/>
    <property type="match status" value="1"/>
</dbReference>
<dbReference type="Pfam" id="PF01129">
    <property type="entry name" value="ART"/>
    <property type="match status" value="1"/>
</dbReference>